<keyword evidence="1" id="KW-1133">Transmembrane helix</keyword>
<evidence type="ECO:0000313" key="3">
    <source>
        <dbReference type="EMBL" id="QEM12430.1"/>
    </source>
</evidence>
<keyword evidence="4" id="KW-1185">Reference proteome</keyword>
<organism evidence="3 4">
    <name type="scientific">Mucilaginibacter rubeus</name>
    <dbReference type="NCBI Taxonomy" id="2027860"/>
    <lineage>
        <taxon>Bacteria</taxon>
        <taxon>Pseudomonadati</taxon>
        <taxon>Bacteroidota</taxon>
        <taxon>Sphingobacteriia</taxon>
        <taxon>Sphingobacteriales</taxon>
        <taxon>Sphingobacteriaceae</taxon>
        <taxon>Mucilaginibacter</taxon>
    </lineage>
</organism>
<dbReference type="Proteomes" id="UP000251402">
    <property type="component" value="Chromosome"/>
</dbReference>
<evidence type="ECO:0000256" key="1">
    <source>
        <dbReference type="SAM" id="Phobius"/>
    </source>
</evidence>
<protein>
    <submittedName>
        <fullName evidence="3">Histidine kinase</fullName>
    </submittedName>
</protein>
<dbReference type="Pfam" id="PF06580">
    <property type="entry name" value="His_kinase"/>
    <property type="match status" value="1"/>
</dbReference>
<dbReference type="PANTHER" id="PTHR34220:SF7">
    <property type="entry name" value="SENSOR HISTIDINE KINASE YPDA"/>
    <property type="match status" value="1"/>
</dbReference>
<feature type="transmembrane region" description="Helical" evidence="1">
    <location>
        <begin position="69"/>
        <end position="89"/>
    </location>
</feature>
<dbReference type="InterPro" id="IPR010559">
    <property type="entry name" value="Sig_transdc_His_kin_internal"/>
</dbReference>
<gene>
    <name evidence="3" type="ORF">DEO27_021210</name>
</gene>
<proteinExistence type="predicted"/>
<evidence type="ECO:0000313" key="4">
    <source>
        <dbReference type="Proteomes" id="UP000251402"/>
    </source>
</evidence>
<dbReference type="EMBL" id="CP043450">
    <property type="protein sequence ID" value="QEM12430.1"/>
    <property type="molecule type" value="Genomic_DNA"/>
</dbReference>
<dbReference type="GO" id="GO:0000155">
    <property type="term" value="F:phosphorelay sensor kinase activity"/>
    <property type="evidence" value="ECO:0007669"/>
    <property type="project" value="InterPro"/>
</dbReference>
<keyword evidence="3" id="KW-0418">Kinase</keyword>
<dbReference type="OrthoDB" id="9792992at2"/>
<dbReference type="GO" id="GO:0016020">
    <property type="term" value="C:membrane"/>
    <property type="evidence" value="ECO:0007669"/>
    <property type="project" value="InterPro"/>
</dbReference>
<dbReference type="KEGG" id="mrub:DEO27_021210"/>
<feature type="transmembrane region" description="Helical" evidence="1">
    <location>
        <begin position="39"/>
        <end position="62"/>
    </location>
</feature>
<keyword evidence="1" id="KW-0812">Transmembrane</keyword>
<dbReference type="AlphaFoldDB" id="A0A5C1I522"/>
<keyword evidence="1" id="KW-0472">Membrane</keyword>
<dbReference type="InterPro" id="IPR050640">
    <property type="entry name" value="Bact_2-comp_sensor_kinase"/>
</dbReference>
<feature type="transmembrane region" description="Helical" evidence="1">
    <location>
        <begin position="7"/>
        <end position="27"/>
    </location>
</feature>
<reference evidence="3" key="1">
    <citation type="submission" date="2019-08" db="EMBL/GenBank/DDBJ databases">
        <title>Comparative genome analysis confer to the adaptation heavy metal polluted environment.</title>
        <authorList>
            <person name="Li Y."/>
        </authorList>
    </citation>
    <scope>NUCLEOTIDE SEQUENCE [LARGE SCALE GENOMIC DNA]</scope>
    <source>
        <strain evidence="3">P1</strain>
    </source>
</reference>
<name>A0A5C1I522_9SPHI</name>
<feature type="domain" description="Signal transduction histidine kinase internal region" evidence="2">
    <location>
        <begin position="167"/>
        <end position="244"/>
    </location>
</feature>
<keyword evidence="3" id="KW-0808">Transferase</keyword>
<sequence length="250" mass="28835">MTLKKKLMVHVFIWLIYISYELGFVAITSRIHITPAPLLIYYGLNISLFYFNAHVLLSFAFLKTRRRYLNSACLIILELAVYLAIKYVLDNLLTGYFTLRSGHLPVSHLYIYENLYRGASFTGLSIAYFSTRYLARFREKAYQEETGRLRAITRNLELENQIFSVENAYLQNQISPHLLFNSLSFIHSAVYKLSDAAGKGIMRLAELMRYSLVSANGTGTIPLPREIEQMENLIALCAMRFPRRILRPGP</sequence>
<accession>A0A5C1I522</accession>
<dbReference type="PANTHER" id="PTHR34220">
    <property type="entry name" value="SENSOR HISTIDINE KINASE YPDA"/>
    <property type="match status" value="1"/>
</dbReference>
<evidence type="ECO:0000259" key="2">
    <source>
        <dbReference type="Pfam" id="PF06580"/>
    </source>
</evidence>